<protein>
    <submittedName>
        <fullName evidence="14">Coagulation factor VIII, procoagulant component</fullName>
    </submittedName>
</protein>
<reference evidence="14" key="3">
    <citation type="submission" date="2025-09" db="UniProtKB">
        <authorList>
            <consortium name="Ensembl"/>
        </authorList>
    </citation>
    <scope>IDENTIFICATION</scope>
</reference>
<feature type="domain" description="F5/8 type C" evidence="13">
    <location>
        <begin position="1299"/>
        <end position="1453"/>
    </location>
</feature>
<feature type="disulfide bond" evidence="10">
    <location>
        <begin position="1110"/>
        <end position="1136"/>
    </location>
</feature>
<evidence type="ECO:0000256" key="3">
    <source>
        <dbReference type="ARBA" id="ARBA00022525"/>
    </source>
</evidence>
<dbReference type="FunFam" id="2.60.40.420:FF:000028">
    <property type="entry name" value="Ceruloplasmin"/>
    <property type="match status" value="1"/>
</dbReference>
<organism evidence="14 15">
    <name type="scientific">Tetraodon nigroviridis</name>
    <name type="common">Spotted green pufferfish</name>
    <name type="synonym">Chelonodon nigroviridis</name>
    <dbReference type="NCBI Taxonomy" id="99883"/>
    <lineage>
        <taxon>Eukaryota</taxon>
        <taxon>Metazoa</taxon>
        <taxon>Chordata</taxon>
        <taxon>Craniata</taxon>
        <taxon>Vertebrata</taxon>
        <taxon>Euteleostomi</taxon>
        <taxon>Actinopterygii</taxon>
        <taxon>Neopterygii</taxon>
        <taxon>Teleostei</taxon>
        <taxon>Neoteleostei</taxon>
        <taxon>Acanthomorphata</taxon>
        <taxon>Eupercaria</taxon>
        <taxon>Tetraodontiformes</taxon>
        <taxon>Tetradontoidea</taxon>
        <taxon>Tetraodontidae</taxon>
        <taxon>Tetraodon</taxon>
    </lineage>
</organism>
<evidence type="ECO:0000256" key="5">
    <source>
        <dbReference type="ARBA" id="ARBA00022729"/>
    </source>
</evidence>
<dbReference type="PROSITE" id="PS01286">
    <property type="entry name" value="FA58C_2"/>
    <property type="match status" value="2"/>
</dbReference>
<dbReference type="SUPFAM" id="SSF49785">
    <property type="entry name" value="Galactose-binding domain-like"/>
    <property type="match status" value="2"/>
</dbReference>
<evidence type="ECO:0000313" key="14">
    <source>
        <dbReference type="Ensembl" id="ENSTNIP00000019896.1"/>
    </source>
</evidence>
<evidence type="ECO:0000256" key="8">
    <source>
        <dbReference type="ARBA" id="ARBA00023157"/>
    </source>
</evidence>
<dbReference type="InterPro" id="IPR033138">
    <property type="entry name" value="Cu_oxidase_CS"/>
</dbReference>
<dbReference type="GO" id="GO:0016491">
    <property type="term" value="F:oxidoreductase activity"/>
    <property type="evidence" value="ECO:0007669"/>
    <property type="project" value="InterPro"/>
</dbReference>
<dbReference type="InterPro" id="IPR000421">
    <property type="entry name" value="FA58C"/>
</dbReference>
<sequence>LPLLLPLLACFCGGAAQQPPALVRHVYIAAVEIGWDYIHVEDSDPGSEQRKKPKDIPQKYIKAVYREYLDATYTVPKPRPAWTGIQGPVIVAQAGHTVVVHFKNLASQPYSISPVGISYWKHSEGAGYDDATAGHEKEDDAVDPGGYYKYVWDISPKDGPTSSDPECLTYSYSSQVDPVRDVNSGLIGALLICKTSAFTDEGQRRNQAFVLLFTVFDESKSWYGEVGERKSKDKFKRSDGRKEYHTINGYINATLPGLKMCQGRNPVMWHLIGMGTCEFHSIQFQDHTLEVLTHRKVTVEVTPMTFITAEMKPATVGSFQISCQIHAHRDDGMSALFLVEKCPDPVVPAGPDMRNVKHNNKEDYNYNYDEEDSFNVISFQPKQQKLQARASRGRSQVWEHYIAIEEITWDYAPHLKPTDSELQSRFFPTSSNHQNYKYKKAAYVEYTDGSFTRKKNAEESLHSEFIKHKSGFRHFPCTECTSNLIYSPPILFAIMCTKTYLTAAETDLRSMGVGPNQTFSYIWKLTTADGPLKGDPQCLTQLYQSTVAPDRDLASGLVGTLLICKNEAIDMRGRLLGSDKDWSLVFAVFDENKSWYVNENIHNQTLAGCQGTDADVYDSNVIYMSNNIMFRKRQFVICQTDVAYWHVASAGAQKEFLSVYFTGNLFQHQGVYQSVLTLFPMSGMTVSMEPEVVGEWEISAFDSSLKSRGMSIQYTVLTCEKDLLVDREIDEDDISDYLDALDLSPRGMRPRSGRVLLRVCKKIPVSNSTQLVNASAVNATDDRRCYLKEVTFTRLGKEDVNTTSGEKIPEDILEELEIDGEVTKAPGESGGEGAVRQRRQAEDTRTRSGEEDREEGMEIQKQTLGNETNTTFTTEKNGTKEELEEGNEISLSGTPARSKVTSTVEPATSEQMVQNHIPYEGERLKPLRQQSHNFTGNELSIDYDDYNQEENSTSKMIITEDMDLRSGEFRYPHYYIAAEEVTWDYGIKKPHQLIKPREMNRGMRKFLPEYKKVVFRAYRDEGFQDPVSRGELQEHLGILGPFIRAEVDDLLTVIFKNKASRPYSFHLHGVYDRKQAAPGVPGEPLAPGEVRAYTWRITKTQGPTVSEFDCKTGTYYSTVDKERDLNSGLIGPLVICKPGTLSTRLQMQPDIREFALLFHTFDETKSWYMEENLRRHCAPPCQANTQDPWYHVSNKFAAINGYVAESLPGLLVAQHQQVRWHLLNVGSNGEYHAVHFHGLPFTVHTKNEHRMGVYNLFPGVFGTVEMRPPTVGTWLVECTVGEIQQAGMRAKLLVYNPQCSLPLGMKSGRIGDSQITASDYIGSWLPHLARLDQSGFVNAWMGQNKKSWIQVDLQKPTLLHGVLTQGVRSKLRDNYITFFTVSYSLDLETWSTYRGSSSSRAKVRHSSKIFHGNLDNSRIKNNEFVPPFVARYVRIHPVDYKQRPALRLELLGCDLQRCSQPLGLQQGQIPDSSFIASSSYSSLWRRWLPELARLHREGGANAWRPKNNNPHEWLQVDLGKVKRITGVVTQGARSMLTQMMVTEFSVTVSHDSHVWSSVLEESSQREKIFPANNDPDEEALTIFDPPLFGRYIRIHPLGWINDIALRMEVLGCDTQQGL</sequence>
<dbReference type="GO" id="GO:0005576">
    <property type="term" value="C:extracellular region"/>
    <property type="evidence" value="ECO:0007669"/>
    <property type="project" value="UniProtKB-SubCell"/>
</dbReference>
<feature type="disulfide bond" evidence="10">
    <location>
        <begin position="167"/>
        <end position="193"/>
    </location>
</feature>
<evidence type="ECO:0000256" key="10">
    <source>
        <dbReference type="PIRSR" id="PIRSR000354-1"/>
    </source>
</evidence>
<dbReference type="Proteomes" id="UP000007303">
    <property type="component" value="Unassembled WGS sequence"/>
</dbReference>
<feature type="region of interest" description="Disordered" evidence="11">
    <location>
        <begin position="823"/>
        <end position="908"/>
    </location>
</feature>
<dbReference type="Gene3D" id="2.60.120.260">
    <property type="entry name" value="Galactose-binding domain-like"/>
    <property type="match status" value="2"/>
</dbReference>
<keyword evidence="4" id="KW-0479">Metal-binding</keyword>
<feature type="chain" id="PRO_5003582349" evidence="12">
    <location>
        <begin position="18"/>
        <end position="1618"/>
    </location>
</feature>
<dbReference type="CDD" id="cd14452">
    <property type="entry name" value="CuRO_1_FVIII_like"/>
    <property type="match status" value="1"/>
</dbReference>
<dbReference type="InterPro" id="IPR011706">
    <property type="entry name" value="Cu-oxidase_C"/>
</dbReference>
<evidence type="ECO:0000256" key="11">
    <source>
        <dbReference type="SAM" id="MobiDB-lite"/>
    </source>
</evidence>
<dbReference type="InterPro" id="IPR011707">
    <property type="entry name" value="Cu-oxidase-like_N"/>
</dbReference>
<dbReference type="FunFam" id="2.60.120.260:FF:000002">
    <property type="entry name" value="Coagulation factor VIII"/>
    <property type="match status" value="2"/>
</dbReference>
<dbReference type="PANTHER" id="PTHR46806:SF7">
    <property type="entry name" value="COAGULATION FACTOR VIII"/>
    <property type="match status" value="1"/>
</dbReference>
<dbReference type="GO" id="GO:0005507">
    <property type="term" value="F:copper ion binding"/>
    <property type="evidence" value="ECO:0007669"/>
    <property type="project" value="InterPro"/>
</dbReference>
<dbReference type="InterPro" id="IPR008979">
    <property type="entry name" value="Galactose-bd-like_sf"/>
</dbReference>
<feature type="disulfide bond" evidence="10">
    <location>
        <begin position="638"/>
        <end position="719"/>
    </location>
</feature>
<comment type="similarity">
    <text evidence="2">Belongs to the multicopper oxidase family.</text>
</comment>
<evidence type="ECO:0000256" key="1">
    <source>
        <dbReference type="ARBA" id="ARBA00004613"/>
    </source>
</evidence>
<dbReference type="PIRSF" id="PIRSF000354">
    <property type="entry name" value="Factors_V_VIII"/>
    <property type="match status" value="1"/>
</dbReference>
<dbReference type="GeneTree" id="ENSGT00940000157994"/>
<feature type="disulfide bond" evidence="10">
    <location>
        <begin position="538"/>
        <end position="564"/>
    </location>
</feature>
<dbReference type="InterPro" id="IPR050633">
    <property type="entry name" value="Neuropilin_MCO_CoagFactor"/>
</dbReference>
<dbReference type="GO" id="GO:0005886">
    <property type="term" value="C:plasma membrane"/>
    <property type="evidence" value="ECO:0007669"/>
    <property type="project" value="TreeGrafter"/>
</dbReference>
<reference evidence="15" key="1">
    <citation type="journal article" date="2004" name="Nature">
        <title>Genome duplication in the teleost fish Tetraodon nigroviridis reveals the early vertebrate proto-karyotype.</title>
        <authorList>
            <person name="Jaillon O."/>
            <person name="Aury J.-M."/>
            <person name="Brunet F."/>
            <person name="Petit J.-L."/>
            <person name="Stange-Thomann N."/>
            <person name="Mauceli E."/>
            <person name="Bouneau L."/>
            <person name="Fischer C."/>
            <person name="Ozouf-Costaz C."/>
            <person name="Bernot A."/>
            <person name="Nicaud S."/>
            <person name="Jaffe D."/>
            <person name="Fisher S."/>
            <person name="Lutfalla G."/>
            <person name="Dossat C."/>
            <person name="Segurens B."/>
            <person name="Dasilva C."/>
            <person name="Salanoubat M."/>
            <person name="Levy M."/>
            <person name="Boudet N."/>
            <person name="Castellano S."/>
            <person name="Anthouard V."/>
            <person name="Jubin C."/>
            <person name="Castelli V."/>
            <person name="Katinka M."/>
            <person name="Vacherie B."/>
            <person name="Biemont C."/>
            <person name="Skalli Z."/>
            <person name="Cattolico L."/>
            <person name="Poulain J."/>
            <person name="De Berardinis V."/>
            <person name="Cruaud C."/>
            <person name="Duprat S."/>
            <person name="Brottier P."/>
            <person name="Coutanceau J.-P."/>
            <person name="Gouzy J."/>
            <person name="Parra G."/>
            <person name="Lardier G."/>
            <person name="Chapple C."/>
            <person name="McKernan K.J."/>
            <person name="McEwan P."/>
            <person name="Bosak S."/>
            <person name="Kellis M."/>
            <person name="Volff J.-N."/>
            <person name="Guigo R."/>
            <person name="Zody M.C."/>
            <person name="Mesirov J."/>
            <person name="Lindblad-Toh K."/>
            <person name="Birren B."/>
            <person name="Nusbaum C."/>
            <person name="Kahn D."/>
            <person name="Robinson-Rechavi M."/>
            <person name="Laudet V."/>
            <person name="Schachter V."/>
            <person name="Quetier F."/>
            <person name="Saurin W."/>
            <person name="Scarpelli C."/>
            <person name="Wincker P."/>
            <person name="Lander E.S."/>
            <person name="Weissenbach J."/>
            <person name="Roest Crollius H."/>
        </authorList>
    </citation>
    <scope>NUCLEOTIDE SEQUENCE [LARGE SCALE GENOMIC DNA]</scope>
</reference>
<reference evidence="14" key="2">
    <citation type="submission" date="2025-08" db="UniProtKB">
        <authorList>
            <consortium name="Ensembl"/>
        </authorList>
    </citation>
    <scope>IDENTIFICATION</scope>
</reference>
<dbReference type="InParanoid" id="H3DHA2"/>
<feature type="compositionally biased region" description="Polar residues" evidence="11">
    <location>
        <begin position="889"/>
        <end position="908"/>
    </location>
</feature>
<dbReference type="SUPFAM" id="SSF49503">
    <property type="entry name" value="Cupredoxins"/>
    <property type="match status" value="6"/>
</dbReference>
<dbReference type="InterPro" id="IPR008972">
    <property type="entry name" value="Cupredoxin"/>
</dbReference>
<evidence type="ECO:0000259" key="13">
    <source>
        <dbReference type="PROSITE" id="PS50022"/>
    </source>
</evidence>
<evidence type="ECO:0000256" key="9">
    <source>
        <dbReference type="ARBA" id="ARBA00023180"/>
    </source>
</evidence>
<dbReference type="Ensembl" id="ENSTNIT00000020126.1">
    <property type="protein sequence ID" value="ENSTNIP00000019896.1"/>
    <property type="gene ID" value="ENSTNIG00000016782.1"/>
</dbReference>
<dbReference type="Pfam" id="PF07731">
    <property type="entry name" value="Cu-oxidase_2"/>
    <property type="match status" value="1"/>
</dbReference>
<dbReference type="CDD" id="cd00057">
    <property type="entry name" value="FA58C"/>
    <property type="match status" value="2"/>
</dbReference>
<keyword evidence="8 10" id="KW-1015">Disulfide bond</keyword>
<dbReference type="GO" id="GO:0038023">
    <property type="term" value="F:signaling receptor activity"/>
    <property type="evidence" value="ECO:0007669"/>
    <property type="project" value="TreeGrafter"/>
</dbReference>
<dbReference type="SMART" id="SM00231">
    <property type="entry name" value="FA58C"/>
    <property type="match status" value="2"/>
</dbReference>
<dbReference type="PANTHER" id="PTHR46806">
    <property type="entry name" value="F5/8 TYPE C DOMAIN-CONTAINING PROTEIN"/>
    <property type="match status" value="1"/>
</dbReference>
<dbReference type="PROSITE" id="PS50022">
    <property type="entry name" value="FA58C_3"/>
    <property type="match status" value="2"/>
</dbReference>
<feature type="disulfide bond" evidence="10">
    <location>
        <begin position="1177"/>
        <end position="1181"/>
    </location>
</feature>
<evidence type="ECO:0000256" key="12">
    <source>
        <dbReference type="SAM" id="SignalP"/>
    </source>
</evidence>
<evidence type="ECO:0000313" key="15">
    <source>
        <dbReference type="Proteomes" id="UP000007303"/>
    </source>
</evidence>
<dbReference type="Pfam" id="PF00754">
    <property type="entry name" value="F5_F8_type_C"/>
    <property type="match status" value="2"/>
</dbReference>
<keyword evidence="15" id="KW-1185">Reference proteome</keyword>
<keyword evidence="7" id="KW-0106">Calcium</keyword>
<proteinExistence type="inferred from homology"/>
<dbReference type="Pfam" id="PF07732">
    <property type="entry name" value="Cu-oxidase_3"/>
    <property type="match status" value="1"/>
</dbReference>
<keyword evidence="3" id="KW-0964">Secreted</keyword>
<dbReference type="PROSITE" id="PS00079">
    <property type="entry name" value="MULTICOPPER_OXIDASE1"/>
    <property type="match status" value="2"/>
</dbReference>
<feature type="disulfide bond" evidence="10">
    <location>
        <begin position="261"/>
        <end position="342"/>
    </location>
</feature>
<dbReference type="OMA" id="TWDYAPH"/>
<evidence type="ECO:0000256" key="6">
    <source>
        <dbReference type="ARBA" id="ARBA00022737"/>
    </source>
</evidence>
<feature type="disulfide bond" evidence="10">
    <location>
        <begin position="1299"/>
        <end position="1453"/>
    </location>
</feature>
<feature type="signal peptide" evidence="12">
    <location>
        <begin position="1"/>
        <end position="17"/>
    </location>
</feature>
<keyword evidence="5 12" id="KW-0732">Signal</keyword>
<comment type="subcellular location">
    <subcellularLocation>
        <location evidence="1">Secreted</location>
    </subcellularLocation>
</comment>
<dbReference type="Gene3D" id="2.60.40.420">
    <property type="entry name" value="Cupredoxins - blue copper proteins"/>
    <property type="match status" value="6"/>
</dbReference>
<keyword evidence="9" id="KW-0325">Glycoprotein</keyword>
<evidence type="ECO:0000256" key="7">
    <source>
        <dbReference type="ARBA" id="ARBA00022837"/>
    </source>
</evidence>
<name>H3DHA2_TETNG</name>
<dbReference type="STRING" id="99883.ENSTNIP00000019896"/>
<feature type="compositionally biased region" description="Basic and acidic residues" evidence="11">
    <location>
        <begin position="839"/>
        <end position="850"/>
    </location>
</feature>
<feature type="compositionally biased region" description="Low complexity" evidence="11">
    <location>
        <begin position="863"/>
        <end position="876"/>
    </location>
</feature>
<evidence type="ECO:0000256" key="2">
    <source>
        <dbReference type="ARBA" id="ARBA00010609"/>
    </source>
</evidence>
<feature type="domain" description="F5/8 type C" evidence="13">
    <location>
        <begin position="1458"/>
        <end position="1612"/>
    </location>
</feature>
<keyword evidence="6" id="KW-0677">Repeat</keyword>
<accession>H3DHA2</accession>
<evidence type="ECO:0000256" key="4">
    <source>
        <dbReference type="ARBA" id="ARBA00022723"/>
    </source>
</evidence>
<dbReference type="PROSITE" id="PS01285">
    <property type="entry name" value="FA58C_1"/>
    <property type="match status" value="2"/>
</dbReference>
<dbReference type="InterPro" id="IPR024715">
    <property type="entry name" value="Factor_5/8-like"/>
</dbReference>